<reference evidence="1" key="1">
    <citation type="journal article" date="2015" name="Proc. Natl. Acad. Sci. U.S.A.">
        <title>Networks of energetic and metabolic interactions define dynamics in microbial communities.</title>
        <authorList>
            <person name="Embree M."/>
            <person name="Liu J.K."/>
            <person name="Al-Bassam M.M."/>
            <person name="Zengler K."/>
        </authorList>
    </citation>
    <scope>NUCLEOTIDE SEQUENCE</scope>
</reference>
<comment type="caution">
    <text evidence="1">The sequence shown here is derived from an EMBL/GenBank/DDBJ whole genome shotgun (WGS) entry which is preliminary data.</text>
</comment>
<accession>A0A0W8FIU1</accession>
<gene>
    <name evidence="1" type="ORF">ASZ90_009428</name>
</gene>
<proteinExistence type="predicted"/>
<dbReference type="AlphaFoldDB" id="A0A0W8FIU1"/>
<sequence>MRLPDNLGSASLRRVLVRPEWKYKYISLLAGNMQDNIIIYL</sequence>
<organism evidence="1">
    <name type="scientific">hydrocarbon metagenome</name>
    <dbReference type="NCBI Taxonomy" id="938273"/>
    <lineage>
        <taxon>unclassified sequences</taxon>
        <taxon>metagenomes</taxon>
        <taxon>ecological metagenomes</taxon>
    </lineage>
</organism>
<name>A0A0W8FIU1_9ZZZZ</name>
<evidence type="ECO:0000313" key="1">
    <source>
        <dbReference type="EMBL" id="KUG20829.1"/>
    </source>
</evidence>
<dbReference type="EMBL" id="LNQE01001136">
    <property type="protein sequence ID" value="KUG20829.1"/>
    <property type="molecule type" value="Genomic_DNA"/>
</dbReference>
<protein>
    <submittedName>
        <fullName evidence="1">Uncharacterized protein</fullName>
    </submittedName>
</protein>